<protein>
    <recommendedName>
        <fullName evidence="1">AB hydrolase-1 domain-containing protein</fullName>
    </recommendedName>
</protein>
<dbReference type="GO" id="GO:0016020">
    <property type="term" value="C:membrane"/>
    <property type="evidence" value="ECO:0007669"/>
    <property type="project" value="TreeGrafter"/>
</dbReference>
<dbReference type="Gene3D" id="3.40.50.1820">
    <property type="entry name" value="alpha/beta hydrolase"/>
    <property type="match status" value="1"/>
</dbReference>
<dbReference type="AlphaFoldDB" id="A0AAW0FEW3"/>
<evidence type="ECO:0000259" key="1">
    <source>
        <dbReference type="Pfam" id="PF00561"/>
    </source>
</evidence>
<name>A0AAW0FEW3_9APHY</name>
<keyword evidence="3" id="KW-1185">Reference proteome</keyword>
<evidence type="ECO:0000313" key="3">
    <source>
        <dbReference type="Proteomes" id="UP001385951"/>
    </source>
</evidence>
<organism evidence="2 3">
    <name type="scientific">Cerrena zonata</name>
    <dbReference type="NCBI Taxonomy" id="2478898"/>
    <lineage>
        <taxon>Eukaryota</taxon>
        <taxon>Fungi</taxon>
        <taxon>Dikarya</taxon>
        <taxon>Basidiomycota</taxon>
        <taxon>Agaricomycotina</taxon>
        <taxon>Agaricomycetes</taxon>
        <taxon>Polyporales</taxon>
        <taxon>Cerrenaceae</taxon>
        <taxon>Cerrena</taxon>
    </lineage>
</organism>
<comment type="caution">
    <text evidence="2">The sequence shown here is derived from an EMBL/GenBank/DDBJ whole genome shotgun (WGS) entry which is preliminary data.</text>
</comment>
<dbReference type="PANTHER" id="PTHR43798">
    <property type="entry name" value="MONOACYLGLYCEROL LIPASE"/>
    <property type="match status" value="1"/>
</dbReference>
<dbReference type="InterPro" id="IPR050266">
    <property type="entry name" value="AB_hydrolase_sf"/>
</dbReference>
<dbReference type="InterPro" id="IPR029058">
    <property type="entry name" value="AB_hydrolase_fold"/>
</dbReference>
<dbReference type="EMBL" id="JASBNA010000083">
    <property type="protein sequence ID" value="KAK7677747.1"/>
    <property type="molecule type" value="Genomic_DNA"/>
</dbReference>
<proteinExistence type="predicted"/>
<gene>
    <name evidence="2" type="ORF">QCA50_019299</name>
</gene>
<dbReference type="PANTHER" id="PTHR43798:SF33">
    <property type="entry name" value="HYDROLASE, PUTATIVE (AFU_ORTHOLOGUE AFUA_2G14860)-RELATED"/>
    <property type="match status" value="1"/>
</dbReference>
<sequence length="113" mass="12506">MTAIIPPSGGQYLVSRDGTKIWADVAGNPTKPAVVFIHGLSCTALAFDSQFSDPNLLNNLYMVRYEMRGHGRSDHPQDFESYASIKFAEDFMIVLSVFGLKRPFVCGWSMGGR</sequence>
<dbReference type="SUPFAM" id="SSF53474">
    <property type="entry name" value="alpha/beta-Hydrolases"/>
    <property type="match status" value="1"/>
</dbReference>
<accession>A0AAW0FEW3</accession>
<dbReference type="Proteomes" id="UP001385951">
    <property type="component" value="Unassembled WGS sequence"/>
</dbReference>
<evidence type="ECO:0000313" key="2">
    <source>
        <dbReference type="EMBL" id="KAK7677747.1"/>
    </source>
</evidence>
<dbReference type="Pfam" id="PF00561">
    <property type="entry name" value="Abhydrolase_1"/>
    <property type="match status" value="1"/>
</dbReference>
<reference evidence="2 3" key="1">
    <citation type="submission" date="2022-09" db="EMBL/GenBank/DDBJ databases">
        <authorList>
            <person name="Palmer J.M."/>
        </authorList>
    </citation>
    <scope>NUCLEOTIDE SEQUENCE [LARGE SCALE GENOMIC DNA]</scope>
    <source>
        <strain evidence="2 3">DSM 7382</strain>
    </source>
</reference>
<dbReference type="InterPro" id="IPR000073">
    <property type="entry name" value="AB_hydrolase_1"/>
</dbReference>
<feature type="domain" description="AB hydrolase-1" evidence="1">
    <location>
        <begin position="32"/>
        <end position="112"/>
    </location>
</feature>